<dbReference type="AlphaFoldDB" id="A0A926VGB8"/>
<reference evidence="1" key="2">
    <citation type="submission" date="2020-08" db="EMBL/GenBank/DDBJ databases">
        <authorList>
            <person name="Chen M."/>
            <person name="Teng W."/>
            <person name="Zhao L."/>
            <person name="Hu C."/>
            <person name="Zhou Y."/>
            <person name="Han B."/>
            <person name="Song L."/>
            <person name="Shu W."/>
        </authorList>
    </citation>
    <scope>NUCLEOTIDE SEQUENCE</scope>
    <source>
        <strain evidence="1">FACHB-1375</strain>
    </source>
</reference>
<dbReference type="EMBL" id="JACJPW010000050">
    <property type="protein sequence ID" value="MBD2183214.1"/>
    <property type="molecule type" value="Genomic_DNA"/>
</dbReference>
<reference evidence="1" key="1">
    <citation type="journal article" date="2015" name="ISME J.">
        <title>Draft Genome Sequence of Streptomyces incarnatus NRRL8089, which Produces the Nucleoside Antibiotic Sinefungin.</title>
        <authorList>
            <person name="Oshima K."/>
            <person name="Hattori M."/>
            <person name="Shimizu H."/>
            <person name="Fukuda K."/>
            <person name="Nemoto M."/>
            <person name="Inagaki K."/>
            <person name="Tamura T."/>
        </authorList>
    </citation>
    <scope>NUCLEOTIDE SEQUENCE</scope>
    <source>
        <strain evidence="1">FACHB-1375</strain>
    </source>
</reference>
<accession>A0A926VGB8</accession>
<comment type="caution">
    <text evidence="1">The sequence shown here is derived from an EMBL/GenBank/DDBJ whole genome shotgun (WGS) entry which is preliminary data.</text>
</comment>
<dbReference type="InterPro" id="IPR007367">
    <property type="entry name" value="DUF433"/>
</dbReference>
<dbReference type="InterPro" id="IPR036388">
    <property type="entry name" value="WH-like_DNA-bd_sf"/>
</dbReference>
<evidence type="ECO:0000313" key="1">
    <source>
        <dbReference type="EMBL" id="MBD2183214.1"/>
    </source>
</evidence>
<dbReference type="Proteomes" id="UP000641646">
    <property type="component" value="Unassembled WGS sequence"/>
</dbReference>
<dbReference type="Pfam" id="PF04255">
    <property type="entry name" value="DUF433"/>
    <property type="match status" value="1"/>
</dbReference>
<organism evidence="1 2">
    <name type="scientific">Aerosakkonema funiforme FACHB-1375</name>
    <dbReference type="NCBI Taxonomy" id="2949571"/>
    <lineage>
        <taxon>Bacteria</taxon>
        <taxon>Bacillati</taxon>
        <taxon>Cyanobacteriota</taxon>
        <taxon>Cyanophyceae</taxon>
        <taxon>Oscillatoriophycideae</taxon>
        <taxon>Aerosakkonematales</taxon>
        <taxon>Aerosakkonemataceae</taxon>
        <taxon>Aerosakkonema</taxon>
    </lineage>
</organism>
<sequence length="68" mass="7720">MLGFDRITFDPKIMAGQACIRGMRIPVSLILNLVANDKPVNEILEEYPDLEAEDIRQSLLYAAWLAQE</sequence>
<name>A0A926VGB8_9CYAN</name>
<dbReference type="SUPFAM" id="SSF46689">
    <property type="entry name" value="Homeodomain-like"/>
    <property type="match status" value="1"/>
</dbReference>
<dbReference type="PANTHER" id="PTHR34849:SF3">
    <property type="entry name" value="SSR2962 PROTEIN"/>
    <property type="match status" value="1"/>
</dbReference>
<protein>
    <submittedName>
        <fullName evidence="1">DUF433 domain-containing protein</fullName>
    </submittedName>
</protein>
<dbReference type="Gene3D" id="1.10.10.10">
    <property type="entry name" value="Winged helix-like DNA-binding domain superfamily/Winged helix DNA-binding domain"/>
    <property type="match status" value="1"/>
</dbReference>
<dbReference type="PANTHER" id="PTHR34849">
    <property type="entry name" value="SSL5025 PROTEIN"/>
    <property type="match status" value="1"/>
</dbReference>
<keyword evidence="2" id="KW-1185">Reference proteome</keyword>
<proteinExistence type="predicted"/>
<gene>
    <name evidence="1" type="ORF">H6G03_19460</name>
</gene>
<dbReference type="RefSeq" id="WP_190467082.1">
    <property type="nucleotide sequence ID" value="NZ_JACJPW010000050.1"/>
</dbReference>
<evidence type="ECO:0000313" key="2">
    <source>
        <dbReference type="Proteomes" id="UP000641646"/>
    </source>
</evidence>
<dbReference type="InterPro" id="IPR009057">
    <property type="entry name" value="Homeodomain-like_sf"/>
</dbReference>